<comment type="similarity">
    <text evidence="10 12">Belongs to the peptidase S1 family. CLIP subfamily.</text>
</comment>
<dbReference type="InterPro" id="IPR018114">
    <property type="entry name" value="TRYPSIN_HIS"/>
</dbReference>
<comment type="domain">
    <text evidence="12">The clip domain consists of 35-55 residues which are 'knitted' together usually by 3 conserved disulfide bonds forming a clip-like compact structure.</text>
</comment>
<proteinExistence type="inferred from homology"/>
<keyword evidence="6 11" id="KW-0720">Serine protease</keyword>
<evidence type="ECO:0000256" key="10">
    <source>
        <dbReference type="ARBA" id="ARBA00024195"/>
    </source>
</evidence>
<dbReference type="PANTHER" id="PTHR24252:SF7">
    <property type="entry name" value="HYALIN"/>
    <property type="match status" value="1"/>
</dbReference>
<dbReference type="PROSITE" id="PS51888">
    <property type="entry name" value="CLIP"/>
    <property type="match status" value="1"/>
</dbReference>
<dbReference type="EC" id="3.4.21.-" evidence="11"/>
<evidence type="ECO:0000256" key="4">
    <source>
        <dbReference type="ARBA" id="ARBA00022729"/>
    </source>
</evidence>
<comment type="subcellular location">
    <subcellularLocation>
        <location evidence="1 12">Secreted</location>
    </subcellularLocation>
</comment>
<dbReference type="GO" id="GO:0004252">
    <property type="term" value="F:serine-type endopeptidase activity"/>
    <property type="evidence" value="ECO:0007669"/>
    <property type="project" value="UniProtKB-UniRule"/>
</dbReference>
<dbReference type="SUPFAM" id="SSF50494">
    <property type="entry name" value="Trypsin-like serine proteases"/>
    <property type="match status" value="1"/>
</dbReference>
<dbReference type="GO" id="GO:0005576">
    <property type="term" value="C:extracellular region"/>
    <property type="evidence" value="ECO:0007669"/>
    <property type="project" value="UniProtKB-SubCell"/>
</dbReference>
<dbReference type="PROSITE" id="PS50240">
    <property type="entry name" value="TRYPSIN_DOM"/>
    <property type="match status" value="1"/>
</dbReference>
<evidence type="ECO:0000256" key="1">
    <source>
        <dbReference type="ARBA" id="ARBA00004613"/>
    </source>
</evidence>
<dbReference type="Gene3D" id="3.30.1640.30">
    <property type="match status" value="1"/>
</dbReference>
<dbReference type="CDD" id="cd00190">
    <property type="entry name" value="Tryp_SPc"/>
    <property type="match status" value="1"/>
</dbReference>
<dbReference type="PANTHER" id="PTHR24252">
    <property type="entry name" value="ACROSIN-RELATED"/>
    <property type="match status" value="1"/>
</dbReference>
<dbReference type="FunFam" id="2.40.10.10:FF:000015">
    <property type="entry name" value="Atrial natriuretic peptide-converting enzyme"/>
    <property type="match status" value="1"/>
</dbReference>
<evidence type="ECO:0000256" key="8">
    <source>
        <dbReference type="ARBA" id="ARBA00023157"/>
    </source>
</evidence>
<dbReference type="Proteomes" id="UP001219518">
    <property type="component" value="Unassembled WGS sequence"/>
</dbReference>
<reference evidence="16" key="1">
    <citation type="submission" date="2021-07" db="EMBL/GenBank/DDBJ databases">
        <authorList>
            <person name="Catto M.A."/>
            <person name="Jacobson A."/>
            <person name="Kennedy G."/>
            <person name="Labadie P."/>
            <person name="Hunt B.G."/>
            <person name="Srinivasan R."/>
        </authorList>
    </citation>
    <scope>NUCLEOTIDE SEQUENCE</scope>
    <source>
        <strain evidence="16">PL_HMW_Pooled</strain>
        <tissue evidence="16">Head</tissue>
    </source>
</reference>
<feature type="domain" description="Clip" evidence="15">
    <location>
        <begin position="76"/>
        <end position="128"/>
    </location>
</feature>
<dbReference type="InterPro" id="IPR033116">
    <property type="entry name" value="TRYPSIN_SER"/>
</dbReference>
<dbReference type="SMART" id="SM00680">
    <property type="entry name" value="CLIP"/>
    <property type="match status" value="1"/>
</dbReference>
<protein>
    <recommendedName>
        <fullName evidence="12">CLIP domain-containing serine protease</fullName>
        <ecNumber evidence="11">3.4.21.-</ecNumber>
    </recommendedName>
</protein>
<keyword evidence="9" id="KW-0325">Glycoprotein</keyword>
<dbReference type="Gene3D" id="2.40.10.10">
    <property type="entry name" value="Trypsin-like serine proteases"/>
    <property type="match status" value="1"/>
</dbReference>
<dbReference type="SMART" id="SM00020">
    <property type="entry name" value="Tryp_SPc"/>
    <property type="match status" value="1"/>
</dbReference>
<dbReference type="InterPro" id="IPR009003">
    <property type="entry name" value="Peptidase_S1_PA"/>
</dbReference>
<name>A0AAE1H6P7_9NEOP</name>
<keyword evidence="2 12" id="KW-0964">Secreted</keyword>
<dbReference type="Pfam" id="PF12032">
    <property type="entry name" value="CLIP"/>
    <property type="match status" value="1"/>
</dbReference>
<dbReference type="AlphaFoldDB" id="A0AAE1H6P7"/>
<dbReference type="FunFam" id="3.30.1640.30:FF:000001">
    <property type="entry name" value="Serine protease 7"/>
    <property type="match status" value="1"/>
</dbReference>
<dbReference type="InterPro" id="IPR001314">
    <property type="entry name" value="Peptidase_S1A"/>
</dbReference>
<evidence type="ECO:0000256" key="6">
    <source>
        <dbReference type="ARBA" id="ARBA00022825"/>
    </source>
</evidence>
<dbReference type="PROSITE" id="PS00134">
    <property type="entry name" value="TRYPSIN_HIS"/>
    <property type="match status" value="1"/>
</dbReference>
<dbReference type="InterPro" id="IPR001254">
    <property type="entry name" value="Trypsin_dom"/>
</dbReference>
<dbReference type="Pfam" id="PF00089">
    <property type="entry name" value="Trypsin"/>
    <property type="match status" value="1"/>
</dbReference>
<evidence type="ECO:0000313" key="16">
    <source>
        <dbReference type="EMBL" id="KAK3915578.1"/>
    </source>
</evidence>
<evidence type="ECO:0000259" key="15">
    <source>
        <dbReference type="PROSITE" id="PS51888"/>
    </source>
</evidence>
<dbReference type="PROSITE" id="PS00135">
    <property type="entry name" value="TRYPSIN_SER"/>
    <property type="match status" value="1"/>
</dbReference>
<reference evidence="16" key="2">
    <citation type="journal article" date="2023" name="BMC Genomics">
        <title>Pest status, molecular evolution, and epigenetic factors derived from the genome assembly of Frankliniella fusca, a thysanopteran phytovirus vector.</title>
        <authorList>
            <person name="Catto M.A."/>
            <person name="Labadie P.E."/>
            <person name="Jacobson A.L."/>
            <person name="Kennedy G.G."/>
            <person name="Srinivasan R."/>
            <person name="Hunt B.G."/>
        </authorList>
    </citation>
    <scope>NUCLEOTIDE SEQUENCE</scope>
    <source>
        <strain evidence="16">PL_HMW_Pooled</strain>
    </source>
</reference>
<keyword evidence="5 11" id="KW-0378">Hydrolase</keyword>
<feature type="compositionally biased region" description="Low complexity" evidence="13">
    <location>
        <begin position="33"/>
        <end position="56"/>
    </location>
</feature>
<comment type="caution">
    <text evidence="16">The sequence shown here is derived from an EMBL/GenBank/DDBJ whole genome shotgun (WGS) entry which is preliminary data.</text>
</comment>
<keyword evidence="4 12" id="KW-0732">Signal</keyword>
<evidence type="ECO:0000256" key="3">
    <source>
        <dbReference type="ARBA" id="ARBA00022670"/>
    </source>
</evidence>
<dbReference type="EMBL" id="JAHWGI010000441">
    <property type="protein sequence ID" value="KAK3915578.1"/>
    <property type="molecule type" value="Genomic_DNA"/>
</dbReference>
<dbReference type="GO" id="GO:0006508">
    <property type="term" value="P:proteolysis"/>
    <property type="evidence" value="ECO:0007669"/>
    <property type="project" value="UniProtKB-KW"/>
</dbReference>
<feature type="chain" id="PRO_5041775438" description="CLIP domain-containing serine protease" evidence="12">
    <location>
        <begin position="27"/>
        <end position="436"/>
    </location>
</feature>
<gene>
    <name evidence="16" type="ORF">KUF71_024721</name>
</gene>
<keyword evidence="3 11" id="KW-0645">Protease</keyword>
<feature type="domain" description="Peptidase S1" evidence="14">
    <location>
        <begin position="187"/>
        <end position="435"/>
    </location>
</feature>
<feature type="region of interest" description="Disordered" evidence="13">
    <location>
        <begin position="28"/>
        <end position="60"/>
    </location>
</feature>
<dbReference type="InterPro" id="IPR038565">
    <property type="entry name" value="CLIP_sf"/>
</dbReference>
<dbReference type="InterPro" id="IPR043504">
    <property type="entry name" value="Peptidase_S1_PA_chymotrypsin"/>
</dbReference>
<sequence>MSRTRSATLLLLAVLGVCGPAPGARAVLSRKPTAATATTTTTSTTTASSSTSANSTPRPFEDLVEAGTRDLEPPSDCITPANLPGNCQRIQTCHPLYQLMQLRLNSVQIDFLRRSQCGFEGRNPKVCCPQRARAPSQGGHIPDWNRVAGFTPIPTEGFPKENFPTDFPISAPRSCGRQHASTGLTRVVGGQAARNGEWPWIVALGYKTHPRSSFAGRPQFKCGGTLVSEKHVITAGHCVYQKSNLYLARLAELDLEDDEDGAHPVDIEIATKHVHPDYSPTRFTNDISILTLRRAAPFTDGIEPACLPMRPDIRSRSFVRDNPFTAGWGSTFFNGPSSSALMQVQLPVVSVEECQRAFASIKTATIDNRTICAGLQKGGKDACQGDSGGPLVWPWEGTYYLIGVVSYGLRCAEAGYPGVYTRVTEFLDWIQETMKV</sequence>
<organism evidence="16 17">
    <name type="scientific">Frankliniella fusca</name>
    <dbReference type="NCBI Taxonomy" id="407009"/>
    <lineage>
        <taxon>Eukaryota</taxon>
        <taxon>Metazoa</taxon>
        <taxon>Ecdysozoa</taxon>
        <taxon>Arthropoda</taxon>
        <taxon>Hexapoda</taxon>
        <taxon>Insecta</taxon>
        <taxon>Pterygota</taxon>
        <taxon>Neoptera</taxon>
        <taxon>Paraneoptera</taxon>
        <taxon>Thysanoptera</taxon>
        <taxon>Terebrantia</taxon>
        <taxon>Thripoidea</taxon>
        <taxon>Thripidae</taxon>
        <taxon>Frankliniella</taxon>
    </lineage>
</organism>
<evidence type="ECO:0000259" key="14">
    <source>
        <dbReference type="PROSITE" id="PS50240"/>
    </source>
</evidence>
<dbReference type="PRINTS" id="PR00722">
    <property type="entry name" value="CHYMOTRYPSIN"/>
</dbReference>
<keyword evidence="8" id="KW-1015">Disulfide bond</keyword>
<feature type="signal peptide" evidence="12">
    <location>
        <begin position="1"/>
        <end position="26"/>
    </location>
</feature>
<evidence type="ECO:0000256" key="7">
    <source>
        <dbReference type="ARBA" id="ARBA00023145"/>
    </source>
</evidence>
<evidence type="ECO:0000256" key="2">
    <source>
        <dbReference type="ARBA" id="ARBA00022525"/>
    </source>
</evidence>
<evidence type="ECO:0000313" key="17">
    <source>
        <dbReference type="Proteomes" id="UP001219518"/>
    </source>
</evidence>
<evidence type="ECO:0000256" key="12">
    <source>
        <dbReference type="RuleBase" id="RU366078"/>
    </source>
</evidence>
<evidence type="ECO:0000256" key="9">
    <source>
        <dbReference type="ARBA" id="ARBA00023180"/>
    </source>
</evidence>
<evidence type="ECO:0000256" key="13">
    <source>
        <dbReference type="SAM" id="MobiDB-lite"/>
    </source>
</evidence>
<keyword evidence="17" id="KW-1185">Reference proteome</keyword>
<accession>A0AAE1H6P7</accession>
<evidence type="ECO:0000256" key="11">
    <source>
        <dbReference type="RuleBase" id="RU363034"/>
    </source>
</evidence>
<evidence type="ECO:0000256" key="5">
    <source>
        <dbReference type="ARBA" id="ARBA00022801"/>
    </source>
</evidence>
<dbReference type="InterPro" id="IPR022700">
    <property type="entry name" value="CLIP"/>
</dbReference>
<keyword evidence="7" id="KW-0865">Zymogen</keyword>